<sequence length="261" mass="26965">MMSDWSDSVVFGTFSTYLLVLTPNKSSKINPWCPPNVLPVPVNPGDADSRAFDLDAMAHIQQHSRRCLAGILSKLNERDGGKCVWTACRLVVGDDGGLLFTVKATASGENPVPTLAVDPPFAQNTATSAFPPAAPQQTQPAFQGGRNNQAASASNGFGTGTGFQSASTNSFTNPNSGNGNGNANQQAFGGTNPYPFGGFGAANQQTTVGTGFGNKAAVELFPENVYGGFMAAPGPAPAPAPAPAQTRGLEASVFAQKLRKK</sequence>
<dbReference type="AlphaFoldDB" id="A0AAV9W1T5"/>
<keyword evidence="3" id="KW-1185">Reference proteome</keyword>
<evidence type="ECO:0000313" key="3">
    <source>
        <dbReference type="Proteomes" id="UP001370758"/>
    </source>
</evidence>
<reference evidence="2 3" key="1">
    <citation type="submission" date="2023-08" db="EMBL/GenBank/DDBJ databases">
        <authorList>
            <person name="Palmer J.M."/>
        </authorList>
    </citation>
    <scope>NUCLEOTIDE SEQUENCE [LARGE SCALE GENOMIC DNA]</scope>
    <source>
        <strain evidence="2 3">TWF481</strain>
    </source>
</reference>
<name>A0AAV9W1T5_9PEZI</name>
<feature type="region of interest" description="Disordered" evidence="1">
    <location>
        <begin position="130"/>
        <end position="191"/>
    </location>
</feature>
<dbReference type="EMBL" id="JAVHJL010000007">
    <property type="protein sequence ID" value="KAK6499716.1"/>
    <property type="molecule type" value="Genomic_DNA"/>
</dbReference>
<protein>
    <submittedName>
        <fullName evidence="2">Uncharacterized protein</fullName>
    </submittedName>
</protein>
<feature type="compositionally biased region" description="Polar residues" evidence="1">
    <location>
        <begin position="145"/>
        <end position="168"/>
    </location>
</feature>
<organism evidence="2 3">
    <name type="scientific">Arthrobotrys musiformis</name>
    <dbReference type="NCBI Taxonomy" id="47236"/>
    <lineage>
        <taxon>Eukaryota</taxon>
        <taxon>Fungi</taxon>
        <taxon>Dikarya</taxon>
        <taxon>Ascomycota</taxon>
        <taxon>Pezizomycotina</taxon>
        <taxon>Orbiliomycetes</taxon>
        <taxon>Orbiliales</taxon>
        <taxon>Orbiliaceae</taxon>
        <taxon>Arthrobotrys</taxon>
    </lineage>
</organism>
<accession>A0AAV9W1T5</accession>
<evidence type="ECO:0000256" key="1">
    <source>
        <dbReference type="SAM" id="MobiDB-lite"/>
    </source>
</evidence>
<comment type="caution">
    <text evidence="2">The sequence shown here is derived from an EMBL/GenBank/DDBJ whole genome shotgun (WGS) entry which is preliminary data.</text>
</comment>
<evidence type="ECO:0000313" key="2">
    <source>
        <dbReference type="EMBL" id="KAK6499716.1"/>
    </source>
</evidence>
<feature type="compositionally biased region" description="Low complexity" evidence="1">
    <location>
        <begin position="169"/>
        <end position="191"/>
    </location>
</feature>
<gene>
    <name evidence="2" type="ORF">TWF481_010075</name>
</gene>
<feature type="compositionally biased region" description="Low complexity" evidence="1">
    <location>
        <begin position="130"/>
        <end position="143"/>
    </location>
</feature>
<proteinExistence type="predicted"/>
<dbReference type="Proteomes" id="UP001370758">
    <property type="component" value="Unassembled WGS sequence"/>
</dbReference>